<name>A0ABV3XMY0_9RHOB</name>
<dbReference type="EMBL" id="JBEHHI010000001">
    <property type="protein sequence ID" value="MEX5726675.1"/>
    <property type="molecule type" value="Genomic_DNA"/>
</dbReference>
<organism evidence="2 3">
    <name type="scientific">Rhodovulum iodosum</name>
    <dbReference type="NCBI Taxonomy" id="68291"/>
    <lineage>
        <taxon>Bacteria</taxon>
        <taxon>Pseudomonadati</taxon>
        <taxon>Pseudomonadota</taxon>
        <taxon>Alphaproteobacteria</taxon>
        <taxon>Rhodobacterales</taxon>
        <taxon>Paracoccaceae</taxon>
        <taxon>Rhodovulum</taxon>
    </lineage>
</organism>
<dbReference type="Proteomes" id="UP001560019">
    <property type="component" value="Unassembled WGS sequence"/>
</dbReference>
<proteinExistence type="predicted"/>
<evidence type="ECO:0000313" key="3">
    <source>
        <dbReference type="Proteomes" id="UP001560019"/>
    </source>
</evidence>
<evidence type="ECO:0000256" key="1">
    <source>
        <dbReference type="SAM" id="MobiDB-lite"/>
    </source>
</evidence>
<keyword evidence="3" id="KW-1185">Reference proteome</keyword>
<gene>
    <name evidence="2" type="ORF">Ga0609869_000028</name>
</gene>
<protein>
    <submittedName>
        <fullName evidence="2">Uncharacterized protein</fullName>
    </submittedName>
</protein>
<feature type="region of interest" description="Disordered" evidence="1">
    <location>
        <begin position="55"/>
        <end position="78"/>
    </location>
</feature>
<dbReference type="RefSeq" id="WP_125403961.1">
    <property type="nucleotide sequence ID" value="NZ_JBEHHI010000001.1"/>
</dbReference>
<comment type="caution">
    <text evidence="2">The sequence shown here is derived from an EMBL/GenBank/DDBJ whole genome shotgun (WGS) entry which is preliminary data.</text>
</comment>
<accession>A0ABV3XMY0</accession>
<sequence>MTVEDIIQTIRKDHAGAWHMLFQITEGGHKFLPSGHVLTPAAYLAVARAFGSHENPVELSAEDRKRNELQAKAEAKNG</sequence>
<evidence type="ECO:0000313" key="2">
    <source>
        <dbReference type="EMBL" id="MEX5726675.1"/>
    </source>
</evidence>
<reference evidence="2 3" key="1">
    <citation type="submission" date="2024-06" db="EMBL/GenBank/DDBJ databases">
        <title>Genome of Rhodovulum iodosum, a marine photoferrotroph.</title>
        <authorList>
            <person name="Bianchini G."/>
            <person name="Nikeleit V."/>
            <person name="Kappler A."/>
            <person name="Bryce C."/>
            <person name="Sanchez-Baracaldo P."/>
        </authorList>
    </citation>
    <scope>NUCLEOTIDE SEQUENCE [LARGE SCALE GENOMIC DNA]</scope>
    <source>
        <strain evidence="2 3">UT/N1</strain>
    </source>
</reference>
<feature type="compositionally biased region" description="Basic and acidic residues" evidence="1">
    <location>
        <begin position="61"/>
        <end position="78"/>
    </location>
</feature>